<feature type="domain" description="Sperm microtubule inner protein 1 C-terminal" evidence="2">
    <location>
        <begin position="68"/>
        <end position="183"/>
    </location>
</feature>
<keyword evidence="3" id="KW-1185">Reference proteome</keyword>
<dbReference type="PANTHER" id="PTHR35826:SF1">
    <property type="entry name" value="PROTEIN ATP6V1FNB-LIKE"/>
    <property type="match status" value="1"/>
</dbReference>
<dbReference type="KEGG" id="tnl:113503397"/>
<dbReference type="Proteomes" id="UP000322000">
    <property type="component" value="Chromosome 19"/>
</dbReference>
<accession>A0A7E5WLX5</accession>
<dbReference type="AlphaFoldDB" id="A0A7E5WLX5"/>
<sequence>MPLDYTDPVTLKCIIERNGYENRERVRWFLKHKDEQIARAQFTERHHQRTENDILKHDVEHSIQALKIQHDENNKHRRRKPQLETYLNPLADKPEPDEPVMKPVEHEVSNLHYKPLTLGGGRKTYLSARNLKMPEDKYNSCPTSSVYGWRLNDSDLTYGFSKHSKYDAFFHDLYRLSGVHPDPPHYEPPTERIYKRCVGSE</sequence>
<evidence type="ECO:0000313" key="3">
    <source>
        <dbReference type="Proteomes" id="UP000322000"/>
    </source>
</evidence>
<dbReference type="OrthoDB" id="410807at2759"/>
<evidence type="ECO:0000256" key="1">
    <source>
        <dbReference type="SAM" id="MobiDB-lite"/>
    </source>
</evidence>
<dbReference type="RefSeq" id="XP_026741136.1">
    <property type="nucleotide sequence ID" value="XM_026885335.1"/>
</dbReference>
<evidence type="ECO:0000259" key="2">
    <source>
        <dbReference type="Pfam" id="PF22589"/>
    </source>
</evidence>
<gene>
    <name evidence="4" type="primary">LOC113503397</name>
</gene>
<dbReference type="PANTHER" id="PTHR35826">
    <property type="entry name" value="PROTEIN ATP6V1FNB-LIKE"/>
    <property type="match status" value="1"/>
</dbReference>
<feature type="region of interest" description="Disordered" evidence="1">
    <location>
        <begin position="67"/>
        <end position="96"/>
    </location>
</feature>
<name>A0A7E5WLX5_TRINI</name>
<dbReference type="GeneID" id="113503397"/>
<dbReference type="InterPro" id="IPR054323">
    <property type="entry name" value="SPMIP1_C"/>
</dbReference>
<proteinExistence type="predicted"/>
<dbReference type="InParanoid" id="A0A7E5WLX5"/>
<dbReference type="Pfam" id="PF22589">
    <property type="entry name" value="SPMIP1"/>
    <property type="match status" value="1"/>
</dbReference>
<protein>
    <submittedName>
        <fullName evidence="4">Uncharacterized protein LOC113503397</fullName>
    </submittedName>
</protein>
<organism evidence="3 4">
    <name type="scientific">Trichoplusia ni</name>
    <name type="common">Cabbage looper</name>
    <dbReference type="NCBI Taxonomy" id="7111"/>
    <lineage>
        <taxon>Eukaryota</taxon>
        <taxon>Metazoa</taxon>
        <taxon>Ecdysozoa</taxon>
        <taxon>Arthropoda</taxon>
        <taxon>Hexapoda</taxon>
        <taxon>Insecta</taxon>
        <taxon>Pterygota</taxon>
        <taxon>Neoptera</taxon>
        <taxon>Endopterygota</taxon>
        <taxon>Lepidoptera</taxon>
        <taxon>Glossata</taxon>
        <taxon>Ditrysia</taxon>
        <taxon>Noctuoidea</taxon>
        <taxon>Noctuidae</taxon>
        <taxon>Plusiinae</taxon>
        <taxon>Trichoplusia</taxon>
    </lineage>
</organism>
<reference evidence="4" key="1">
    <citation type="submission" date="2025-08" db="UniProtKB">
        <authorList>
            <consortium name="RefSeq"/>
        </authorList>
    </citation>
    <scope>IDENTIFICATION</scope>
</reference>
<evidence type="ECO:0000313" key="4">
    <source>
        <dbReference type="RefSeq" id="XP_026741136.1"/>
    </source>
</evidence>